<keyword evidence="2" id="KW-1185">Reference proteome</keyword>
<name>A0ABZ2XF34_9RHOO</name>
<reference evidence="1 2" key="1">
    <citation type="submission" date="2024-04" db="EMBL/GenBank/DDBJ databases">
        <title>Dissimilatory iodate-reducing microorganisms contribute to the enrichment of iodine in groundwater.</title>
        <authorList>
            <person name="Jiang Z."/>
        </authorList>
    </citation>
    <scope>NUCLEOTIDE SEQUENCE [LARGE SCALE GENOMIC DNA]</scope>
    <source>
        <strain evidence="1 2">NCP973</strain>
    </source>
</reference>
<organism evidence="1 2">
    <name type="scientific">Azonexus hydrophilus</name>
    <dbReference type="NCBI Taxonomy" id="418702"/>
    <lineage>
        <taxon>Bacteria</taxon>
        <taxon>Pseudomonadati</taxon>
        <taxon>Pseudomonadota</taxon>
        <taxon>Betaproteobacteria</taxon>
        <taxon>Rhodocyclales</taxon>
        <taxon>Azonexaceae</taxon>
        <taxon>Azonexus</taxon>
    </lineage>
</organism>
<sequence>MPSDARDSSPEESCVLMAGVAEGLTMADVEQQLRLLRSLAGVHLAETWNGKAFSAGEMQAFVLPDTSRFDGYPFVLQVLMSRDALVGVLSSMLQMGCQRIVKIQH</sequence>
<dbReference type="Proteomes" id="UP001479520">
    <property type="component" value="Chromosome"/>
</dbReference>
<evidence type="ECO:0000313" key="2">
    <source>
        <dbReference type="Proteomes" id="UP001479520"/>
    </source>
</evidence>
<dbReference type="EMBL" id="CP151406">
    <property type="protein sequence ID" value="WZJ20958.1"/>
    <property type="molecule type" value="Genomic_DNA"/>
</dbReference>
<accession>A0ABZ2XF34</accession>
<dbReference type="RefSeq" id="WP_157272461.1">
    <property type="nucleotide sequence ID" value="NZ_CALFBA010000171.1"/>
</dbReference>
<evidence type="ECO:0000313" key="1">
    <source>
        <dbReference type="EMBL" id="WZJ20958.1"/>
    </source>
</evidence>
<gene>
    <name evidence="1" type="ORF">AADV58_13535</name>
</gene>
<protein>
    <submittedName>
        <fullName evidence="1">Uncharacterized protein</fullName>
    </submittedName>
</protein>
<proteinExistence type="predicted"/>